<proteinExistence type="predicted"/>
<gene>
    <name evidence="2" type="ORF">EHS89_18570</name>
</gene>
<evidence type="ECO:0000313" key="2">
    <source>
        <dbReference type="EMBL" id="RRC97215.1"/>
    </source>
</evidence>
<sequence length="327" mass="37279">MSDLIQVVEIVSTFIWPVLVFVVILMLRRSLERFIRASKKRTVGDLEIKFDERLSALSEAVADIRGPDRHKRLLAEKRDRLLKIPNVSFHFADRDRISSFYNDYFREPTVDSLVREIASEVSGDVSGKLPQVIEAKAGGKDLTKWISTIRLPETSLNGMFLRYQRETIKSDQVELGMELSEVELSELEEFDNLVDKLSQQFSLSVLPEEREKTEVALKERAAEQALSTLERATGWVLVEGSFLISDEGNDFYKCMYTHPVSSYTEQSGHAVHVSFLLPKSKIEPSVAGNYLQSIGGEVPLHIYGEIWQPLNRNQGRWEVQITPLAVY</sequence>
<protein>
    <submittedName>
        <fullName evidence="2">Uncharacterized protein</fullName>
    </submittedName>
</protein>
<organism evidence="2 3">
    <name type="scientific">Amphritea balenae</name>
    <dbReference type="NCBI Taxonomy" id="452629"/>
    <lineage>
        <taxon>Bacteria</taxon>
        <taxon>Pseudomonadati</taxon>
        <taxon>Pseudomonadota</taxon>
        <taxon>Gammaproteobacteria</taxon>
        <taxon>Oceanospirillales</taxon>
        <taxon>Oceanospirillaceae</taxon>
        <taxon>Amphritea</taxon>
    </lineage>
</organism>
<keyword evidence="3" id="KW-1185">Reference proteome</keyword>
<comment type="caution">
    <text evidence="2">The sequence shown here is derived from an EMBL/GenBank/DDBJ whole genome shotgun (WGS) entry which is preliminary data.</text>
</comment>
<keyword evidence="1" id="KW-1133">Transmembrane helix</keyword>
<evidence type="ECO:0000313" key="3">
    <source>
        <dbReference type="Proteomes" id="UP000267535"/>
    </source>
</evidence>
<evidence type="ECO:0000256" key="1">
    <source>
        <dbReference type="SAM" id="Phobius"/>
    </source>
</evidence>
<accession>A0A3P1SKE2</accession>
<dbReference type="EMBL" id="RQXV01000013">
    <property type="protein sequence ID" value="RRC97215.1"/>
    <property type="molecule type" value="Genomic_DNA"/>
</dbReference>
<feature type="transmembrane region" description="Helical" evidence="1">
    <location>
        <begin position="6"/>
        <end position="27"/>
    </location>
</feature>
<keyword evidence="1" id="KW-0812">Transmembrane</keyword>
<dbReference type="RefSeq" id="WP_124927673.1">
    <property type="nucleotide sequence ID" value="NZ_BMOH01000002.1"/>
</dbReference>
<dbReference type="AlphaFoldDB" id="A0A3P1SKE2"/>
<name>A0A3P1SKE2_9GAMM</name>
<dbReference type="Proteomes" id="UP000267535">
    <property type="component" value="Unassembled WGS sequence"/>
</dbReference>
<reference evidence="2 3" key="1">
    <citation type="submission" date="2018-11" db="EMBL/GenBank/DDBJ databases">
        <title>The draft genome sequence of Amphritea balenae JAMM 1525T.</title>
        <authorList>
            <person name="Fang Z."/>
            <person name="Zhang Y."/>
            <person name="Han X."/>
        </authorList>
    </citation>
    <scope>NUCLEOTIDE SEQUENCE [LARGE SCALE GENOMIC DNA]</scope>
    <source>
        <strain evidence="2 3">JAMM 1525</strain>
    </source>
</reference>
<keyword evidence="1" id="KW-0472">Membrane</keyword>